<dbReference type="PANTHER" id="PTHR46641:SF25">
    <property type="entry name" value="CNMAMIDE RECEPTOR-RELATED"/>
    <property type="match status" value="1"/>
</dbReference>
<evidence type="ECO:0000256" key="4">
    <source>
        <dbReference type="ARBA" id="ARBA00023136"/>
    </source>
</evidence>
<comment type="similarity">
    <text evidence="5">Belongs to the G-protein coupled receptor 1 family.</text>
</comment>
<keyword evidence="5" id="KW-0297">G-protein coupled receptor</keyword>
<evidence type="ECO:0000313" key="9">
    <source>
        <dbReference type="EMBL" id="CAF4131434.1"/>
    </source>
</evidence>
<feature type="transmembrane region" description="Helical" evidence="6">
    <location>
        <begin position="284"/>
        <end position="303"/>
    </location>
</feature>
<dbReference type="InterPro" id="IPR017452">
    <property type="entry name" value="GPCR_Rhodpsn_7TM"/>
</dbReference>
<feature type="transmembrane region" description="Helical" evidence="6">
    <location>
        <begin position="135"/>
        <end position="159"/>
    </location>
</feature>
<dbReference type="SUPFAM" id="SSF81321">
    <property type="entry name" value="Family A G protein-coupled receptor-like"/>
    <property type="match status" value="2"/>
</dbReference>
<keyword evidence="5" id="KW-0675">Receptor</keyword>
<dbReference type="EMBL" id="CAJNYD010000224">
    <property type="protein sequence ID" value="CAF3232331.1"/>
    <property type="molecule type" value="Genomic_DNA"/>
</dbReference>
<dbReference type="PROSITE" id="PS50262">
    <property type="entry name" value="G_PROTEIN_RECEP_F1_2"/>
    <property type="match status" value="1"/>
</dbReference>
<name>A0A817R5P6_9BILA</name>
<dbReference type="InterPro" id="IPR052954">
    <property type="entry name" value="GPCR-Ligand_Int"/>
</dbReference>
<feature type="transmembrane region" description="Helical" evidence="6">
    <location>
        <begin position="94"/>
        <end position="115"/>
    </location>
</feature>
<comment type="caution">
    <text evidence="8">The sequence shown here is derived from an EMBL/GenBank/DDBJ whole genome shotgun (WGS) entry which is preliminary data.</text>
</comment>
<dbReference type="Gene3D" id="1.20.1070.10">
    <property type="entry name" value="Rhodopsin 7-helix transmembrane proteins"/>
    <property type="match status" value="2"/>
</dbReference>
<evidence type="ECO:0000256" key="6">
    <source>
        <dbReference type="SAM" id="Phobius"/>
    </source>
</evidence>
<dbReference type="PRINTS" id="PR00237">
    <property type="entry name" value="GPCRRHODOPSN"/>
</dbReference>
<organism evidence="8 10">
    <name type="scientific">Rotaria socialis</name>
    <dbReference type="NCBI Taxonomy" id="392032"/>
    <lineage>
        <taxon>Eukaryota</taxon>
        <taxon>Metazoa</taxon>
        <taxon>Spiralia</taxon>
        <taxon>Gnathifera</taxon>
        <taxon>Rotifera</taxon>
        <taxon>Eurotatoria</taxon>
        <taxon>Bdelloidea</taxon>
        <taxon>Philodinida</taxon>
        <taxon>Philodinidae</taxon>
        <taxon>Rotaria</taxon>
    </lineage>
</organism>
<evidence type="ECO:0000256" key="2">
    <source>
        <dbReference type="ARBA" id="ARBA00022692"/>
    </source>
</evidence>
<dbReference type="PROSITE" id="PS00237">
    <property type="entry name" value="G_PROTEIN_RECEP_F1_1"/>
    <property type="match status" value="1"/>
</dbReference>
<feature type="transmembrane region" description="Helical" evidence="6">
    <location>
        <begin position="348"/>
        <end position="374"/>
    </location>
</feature>
<proteinExistence type="inferred from homology"/>
<comment type="subcellular location">
    <subcellularLocation>
        <location evidence="1">Membrane</location>
    </subcellularLocation>
</comment>
<feature type="transmembrane region" description="Helical" evidence="6">
    <location>
        <begin position="479"/>
        <end position="500"/>
    </location>
</feature>
<feature type="domain" description="G-protein coupled receptors family 1 profile" evidence="7">
    <location>
        <begin position="117"/>
        <end position="546"/>
    </location>
</feature>
<keyword evidence="2 5" id="KW-0812">Transmembrane</keyword>
<evidence type="ECO:0000256" key="5">
    <source>
        <dbReference type="RuleBase" id="RU000688"/>
    </source>
</evidence>
<dbReference type="EMBL" id="CAJOBO010000108">
    <property type="protein sequence ID" value="CAF4131434.1"/>
    <property type="molecule type" value="Genomic_DNA"/>
</dbReference>
<evidence type="ECO:0000313" key="10">
    <source>
        <dbReference type="Proteomes" id="UP000663833"/>
    </source>
</evidence>
<keyword evidence="3 6" id="KW-1133">Transmembrane helix</keyword>
<dbReference type="Proteomes" id="UP000663851">
    <property type="component" value="Unassembled WGS sequence"/>
</dbReference>
<sequence>MNIAEYISKSTNNNLSITYQYMLTTVGNSFVKLDYLNHTMRNNNNNNNRSDFAVDSEYLAMFRNLLAMASRNQTSDKPYSDSLSSSRNNKSYDILSILSVGFVLIVNPIVILFGVTGNLLATYILIHCNIAKLPVSFYTIMLNISDTLNLLVPVFIFWLDNCINRALEQGYFRDRSNCLCKTLMCFDQLFATLSAWYMCAISFNRWYSVCRPSSYFFRITTSNLWGSTFGTTNNNTNYINREQKKQSSGSIGAQSSSLFVPFCFPMNCCSCLTHNIKVQQHLQAFRSIACMTLLGILFCLYPISMNELQPFVSTNKYNFGLEHNKSDSDAPVWYRCYVNKRHEYAYDVIGIVLSLFLHILPLAFVAAMNVMIIIRLKQRQYRMTVASNFLQTQTLTKKSKPINSLKKKLTYQLNSLPKSNRRCKERNSIRSQPTLIINRKDQATSTDLSIQTFHLPSQASIKSNDMKTPRRHHLRDRTITIMLVSVALSYLILTLPYRLFWSYNVYLKRVKPTILQSSLYLSKMHYIDHVLRTIRNIHYGTNFVFFIFLSKTFRRKFRQIFIEKFFQATNRLFHRDSTTIHTNHIIYSKSNRQRQSNLKSERKRNSKLISGDQVVGIESFSRIIFDEMPSLNGDVRMKENEIIPIIVIQSNKLSQYDDGCAMNDII</sequence>
<gene>
    <name evidence="9" type="ORF">HFQ381_LOCUS3096</name>
    <name evidence="8" type="ORF">LUA448_LOCUS3809</name>
</gene>
<evidence type="ECO:0000313" key="8">
    <source>
        <dbReference type="EMBL" id="CAF3232331.1"/>
    </source>
</evidence>
<keyword evidence="4 6" id="KW-0472">Membrane</keyword>
<evidence type="ECO:0000256" key="3">
    <source>
        <dbReference type="ARBA" id="ARBA00022989"/>
    </source>
</evidence>
<dbReference type="AlphaFoldDB" id="A0A817R5P6"/>
<dbReference type="PANTHER" id="PTHR46641">
    <property type="entry name" value="FMRFAMIDE RECEPTOR-RELATED"/>
    <property type="match status" value="1"/>
</dbReference>
<accession>A0A817R5P6</accession>
<dbReference type="InterPro" id="IPR000276">
    <property type="entry name" value="GPCR_Rhodpsn"/>
</dbReference>
<protein>
    <recommendedName>
        <fullName evidence="7">G-protein coupled receptors family 1 profile domain-containing protein</fullName>
    </recommendedName>
</protein>
<keyword evidence="5" id="KW-0807">Transducer</keyword>
<feature type="transmembrane region" description="Helical" evidence="6">
    <location>
        <begin position="529"/>
        <end position="549"/>
    </location>
</feature>
<evidence type="ECO:0000256" key="1">
    <source>
        <dbReference type="ARBA" id="ARBA00004370"/>
    </source>
</evidence>
<reference evidence="8" key="1">
    <citation type="submission" date="2021-02" db="EMBL/GenBank/DDBJ databases">
        <authorList>
            <person name="Nowell W R."/>
        </authorList>
    </citation>
    <scope>NUCLEOTIDE SEQUENCE</scope>
</reference>
<dbReference type="Proteomes" id="UP000663833">
    <property type="component" value="Unassembled WGS sequence"/>
</dbReference>
<dbReference type="GO" id="GO:0016020">
    <property type="term" value="C:membrane"/>
    <property type="evidence" value="ECO:0007669"/>
    <property type="project" value="UniProtKB-SubCell"/>
</dbReference>
<evidence type="ECO:0000259" key="7">
    <source>
        <dbReference type="PROSITE" id="PS50262"/>
    </source>
</evidence>
<dbReference type="GO" id="GO:0004930">
    <property type="term" value="F:G protein-coupled receptor activity"/>
    <property type="evidence" value="ECO:0007669"/>
    <property type="project" value="UniProtKB-KW"/>
</dbReference>